<sequence>MEPPHLLFLELSTAAAQVQAESIGKLNALDPVETGLQLLVIVLGLIFSAFFSGSEVAYFSQQNTTRFNDKERKLDRPELRVKRMLDEPRRLLATILIGNTTANIVTAVFAAVVTGKLIIAFDLPKWLVFSAEILVLTFTIVILTEITPKILALKNTYTVSRRLSGLLYVFFVILSPLARIIAKSAAKLEARIPTQQDEISSEDIKAIAEVGERQGTLKGEEREIIENVIEFSNTQVKEIMTSRVNMFAISTEATLDDVLVLIREKSISRFPLYDGDLDTITGIIHAKDILPFLLPNQESTAINWQANARKALFVPVTKKIDDLLRDFQREKTHVAIVVDEYGGTEGLITMDDILEEIIGEIHDEHSDTEELFTRTESGDYIFESRVDLDDVAQILGYDLTTDEDEYETLGGLIYHLTERIPEEGEQVTFKGLELNVHETENNRIRKIRVHVLPQEENDDTSSEGSGSD</sequence>
<accession>A0A345UGM5</accession>
<dbReference type="PROSITE" id="PS51371">
    <property type="entry name" value="CBS"/>
    <property type="match status" value="2"/>
</dbReference>
<keyword evidence="4 10" id="KW-0812">Transmembrane</keyword>
<evidence type="ECO:0000256" key="6">
    <source>
        <dbReference type="ARBA" id="ARBA00022989"/>
    </source>
</evidence>
<dbReference type="FunFam" id="3.10.580.10:FF:000002">
    <property type="entry name" value="Magnesium/cobalt efflux protein CorC"/>
    <property type="match status" value="1"/>
</dbReference>
<dbReference type="SMART" id="SM01091">
    <property type="entry name" value="CorC_HlyC"/>
    <property type="match status" value="1"/>
</dbReference>
<dbReference type="PROSITE" id="PS51846">
    <property type="entry name" value="CNNM"/>
    <property type="match status" value="1"/>
</dbReference>
<evidence type="ECO:0000256" key="9">
    <source>
        <dbReference type="PROSITE-ProRule" id="PRU00703"/>
    </source>
</evidence>
<dbReference type="InterPro" id="IPR005170">
    <property type="entry name" value="Transptr-assoc_dom"/>
</dbReference>
<reference evidence="14 15" key="1">
    <citation type="submission" date="2018-03" db="EMBL/GenBank/DDBJ databases">
        <title>Phenotypic and genomic properties of Cyclonatronum proteinivorum gen. nov., sp. nov., a haloalkaliphilic bacteroidete from soda lakes possessing Na+-translocating rhodopsin.</title>
        <authorList>
            <person name="Toshchakov S.V."/>
            <person name="Korzhenkov A."/>
            <person name="Samarov N.I."/>
            <person name="Kublanov I.V."/>
            <person name="Muntyan M.S."/>
            <person name="Sorokin D.Y."/>
        </authorList>
    </citation>
    <scope>NUCLEOTIDE SEQUENCE [LARGE SCALE GENOMIC DNA]</scope>
    <source>
        <strain evidence="14 15">Omega</strain>
    </source>
</reference>
<feature type="domain" description="CNNM transmembrane" evidence="13">
    <location>
        <begin position="30"/>
        <end position="221"/>
    </location>
</feature>
<keyword evidence="15" id="KW-1185">Reference proteome</keyword>
<keyword evidence="8 10" id="KW-0472">Membrane</keyword>
<evidence type="ECO:0000256" key="2">
    <source>
        <dbReference type="ARBA" id="ARBA00006337"/>
    </source>
</evidence>
<evidence type="ECO:0000256" key="1">
    <source>
        <dbReference type="ARBA" id="ARBA00004651"/>
    </source>
</evidence>
<evidence type="ECO:0000256" key="10">
    <source>
        <dbReference type="PROSITE-ProRule" id="PRU01193"/>
    </source>
</evidence>
<evidence type="ECO:0000259" key="13">
    <source>
        <dbReference type="PROSITE" id="PS51846"/>
    </source>
</evidence>
<dbReference type="Proteomes" id="UP000254808">
    <property type="component" value="Chromosome"/>
</dbReference>
<dbReference type="SUPFAM" id="SSF56176">
    <property type="entry name" value="FAD-binding/transporter-associated domain-like"/>
    <property type="match status" value="1"/>
</dbReference>
<dbReference type="InterPro" id="IPR016169">
    <property type="entry name" value="FAD-bd_PCMH_sub2"/>
</dbReference>
<evidence type="ECO:0000256" key="5">
    <source>
        <dbReference type="ARBA" id="ARBA00022737"/>
    </source>
</evidence>
<feature type="transmembrane region" description="Helical" evidence="11">
    <location>
        <begin position="165"/>
        <end position="182"/>
    </location>
</feature>
<gene>
    <name evidence="14" type="ORF">CYPRO_0339</name>
</gene>
<keyword evidence="7 9" id="KW-0129">CBS domain</keyword>
<dbReference type="InterPro" id="IPR046342">
    <property type="entry name" value="CBS_dom_sf"/>
</dbReference>
<feature type="transmembrane region" description="Helical" evidence="11">
    <location>
        <begin position="126"/>
        <end position="144"/>
    </location>
</feature>
<dbReference type="InterPro" id="IPR002550">
    <property type="entry name" value="CNNM"/>
</dbReference>
<name>A0A345UGM5_9BACT</name>
<evidence type="ECO:0000259" key="12">
    <source>
        <dbReference type="PROSITE" id="PS51371"/>
    </source>
</evidence>
<dbReference type="InterPro" id="IPR044751">
    <property type="entry name" value="Ion_transp-like_CBS"/>
</dbReference>
<protein>
    <submittedName>
        <fullName evidence="14">Protein involved in gliding motility GldE</fullName>
    </submittedName>
</protein>
<evidence type="ECO:0000256" key="7">
    <source>
        <dbReference type="ARBA" id="ARBA00023122"/>
    </source>
</evidence>
<dbReference type="SUPFAM" id="SSF54631">
    <property type="entry name" value="CBS-domain pair"/>
    <property type="match status" value="1"/>
</dbReference>
<evidence type="ECO:0000313" key="15">
    <source>
        <dbReference type="Proteomes" id="UP000254808"/>
    </source>
</evidence>
<dbReference type="InterPro" id="IPR036318">
    <property type="entry name" value="FAD-bd_PCMH-like_sf"/>
</dbReference>
<keyword evidence="3" id="KW-1003">Cell membrane</keyword>
<dbReference type="AlphaFoldDB" id="A0A345UGM5"/>
<evidence type="ECO:0000256" key="4">
    <source>
        <dbReference type="ARBA" id="ARBA00022692"/>
    </source>
</evidence>
<organism evidence="14 15">
    <name type="scientific">Cyclonatronum proteinivorum</name>
    <dbReference type="NCBI Taxonomy" id="1457365"/>
    <lineage>
        <taxon>Bacteria</taxon>
        <taxon>Pseudomonadati</taxon>
        <taxon>Balneolota</taxon>
        <taxon>Balneolia</taxon>
        <taxon>Balneolales</taxon>
        <taxon>Cyclonatronaceae</taxon>
        <taxon>Cyclonatronum</taxon>
    </lineage>
</organism>
<dbReference type="Pfam" id="PF03471">
    <property type="entry name" value="CorC_HlyC"/>
    <property type="match status" value="1"/>
</dbReference>
<dbReference type="Pfam" id="PF01595">
    <property type="entry name" value="CNNM"/>
    <property type="match status" value="1"/>
</dbReference>
<evidence type="ECO:0000313" key="14">
    <source>
        <dbReference type="EMBL" id="AXI99626.1"/>
    </source>
</evidence>
<feature type="domain" description="CBS" evidence="12">
    <location>
        <begin position="240"/>
        <end position="299"/>
    </location>
</feature>
<comment type="subcellular location">
    <subcellularLocation>
        <location evidence="1">Cell membrane</location>
        <topology evidence="1">Multi-pass membrane protein</topology>
    </subcellularLocation>
</comment>
<feature type="transmembrane region" description="Helical" evidence="11">
    <location>
        <begin position="36"/>
        <end position="60"/>
    </location>
</feature>
<dbReference type="PANTHER" id="PTHR22777:SF32">
    <property type="entry name" value="UPF0053 INNER MEMBRANE PROTEIN YFJD"/>
    <property type="match status" value="1"/>
</dbReference>
<comment type="similarity">
    <text evidence="2">Belongs to the UPF0053 family.</text>
</comment>
<feature type="domain" description="CBS" evidence="12">
    <location>
        <begin position="307"/>
        <end position="364"/>
    </location>
</feature>
<evidence type="ECO:0000256" key="3">
    <source>
        <dbReference type="ARBA" id="ARBA00022475"/>
    </source>
</evidence>
<proteinExistence type="inferred from homology"/>
<evidence type="ECO:0000256" key="11">
    <source>
        <dbReference type="SAM" id="Phobius"/>
    </source>
</evidence>
<feature type="transmembrane region" description="Helical" evidence="11">
    <location>
        <begin position="91"/>
        <end position="114"/>
    </location>
</feature>
<dbReference type="CDD" id="cd04590">
    <property type="entry name" value="CBS_pair_CorC_HlyC_assoc"/>
    <property type="match status" value="1"/>
</dbReference>
<keyword evidence="5" id="KW-0677">Repeat</keyword>
<dbReference type="Gene3D" id="3.10.580.10">
    <property type="entry name" value="CBS-domain"/>
    <property type="match status" value="1"/>
</dbReference>
<dbReference type="Gene3D" id="3.30.465.10">
    <property type="match status" value="1"/>
</dbReference>
<keyword evidence="6 10" id="KW-1133">Transmembrane helix</keyword>
<dbReference type="RefSeq" id="WP_240644808.1">
    <property type="nucleotide sequence ID" value="NZ_CP027806.1"/>
</dbReference>
<dbReference type="GO" id="GO:0005886">
    <property type="term" value="C:plasma membrane"/>
    <property type="evidence" value="ECO:0007669"/>
    <property type="project" value="UniProtKB-SubCell"/>
</dbReference>
<dbReference type="InterPro" id="IPR000644">
    <property type="entry name" value="CBS_dom"/>
</dbReference>
<dbReference type="PANTHER" id="PTHR22777">
    <property type="entry name" value="HEMOLYSIN-RELATED"/>
    <property type="match status" value="1"/>
</dbReference>
<dbReference type="EMBL" id="CP027806">
    <property type="protein sequence ID" value="AXI99626.1"/>
    <property type="molecule type" value="Genomic_DNA"/>
</dbReference>
<dbReference type="GO" id="GO:0050660">
    <property type="term" value="F:flavin adenine dinucleotide binding"/>
    <property type="evidence" value="ECO:0007669"/>
    <property type="project" value="InterPro"/>
</dbReference>
<dbReference type="Pfam" id="PF00571">
    <property type="entry name" value="CBS"/>
    <property type="match status" value="2"/>
</dbReference>
<evidence type="ECO:0000256" key="8">
    <source>
        <dbReference type="ARBA" id="ARBA00023136"/>
    </source>
</evidence>
<dbReference type="KEGG" id="cprv:CYPRO_0339"/>